<protein>
    <recommendedName>
        <fullName evidence="3">Phosphoglycerate mutase (2,3-diphosphoglycerate-dependent)</fullName>
    </recommendedName>
</protein>
<dbReference type="InterPro" id="IPR029033">
    <property type="entry name" value="His_PPase_superfam"/>
</dbReference>
<dbReference type="Gene3D" id="3.40.50.1240">
    <property type="entry name" value="Phosphoglycerate mutase-like"/>
    <property type="match status" value="1"/>
</dbReference>
<gene>
    <name evidence="1" type="ORF">A3G00_00720</name>
</gene>
<proteinExistence type="predicted"/>
<dbReference type="EMBL" id="MFQN01000015">
    <property type="protein sequence ID" value="OGH74439.1"/>
    <property type="molecule type" value="Genomic_DNA"/>
</dbReference>
<sequence>MNILDFLLIVNMSDTILRGIESQPDSSKEKNRAERPTLTAYVLRHGETEKDKTKKDRGLTEKGEREILEAADRIISELDPQNDIIQLLDSDTPRTKTCNQLIGQKLAEAGFKFFTLIRTDKAGKPLETEINTSGDIVASRRFPKIRMPKISEADSAVQRDSSQRKKYNIPNGVEDARMAIWYAMGERGKLSGDSETPQAVAERMEDGIEQTKKKLPMLNKLLKPGQRIVAIINANAPQIDALITKKTGKSMLERGEVKNAKGFRIDFSTLEDSSHKVKATFEEWPS</sequence>
<dbReference type="Proteomes" id="UP000178347">
    <property type="component" value="Unassembled WGS sequence"/>
</dbReference>
<comment type="caution">
    <text evidence="1">The sequence shown here is derived from an EMBL/GenBank/DDBJ whole genome shotgun (WGS) entry which is preliminary data.</text>
</comment>
<name>A0A1F6MRY8_9BACT</name>
<dbReference type="SUPFAM" id="SSF53254">
    <property type="entry name" value="Phosphoglycerate mutase-like"/>
    <property type="match status" value="1"/>
</dbReference>
<accession>A0A1F6MRY8</accession>
<evidence type="ECO:0000313" key="1">
    <source>
        <dbReference type="EMBL" id="OGH74439.1"/>
    </source>
</evidence>
<reference evidence="1 2" key="1">
    <citation type="journal article" date="2016" name="Nat. Commun.">
        <title>Thousands of microbial genomes shed light on interconnected biogeochemical processes in an aquifer system.</title>
        <authorList>
            <person name="Anantharaman K."/>
            <person name="Brown C.T."/>
            <person name="Hug L.A."/>
            <person name="Sharon I."/>
            <person name="Castelle C.J."/>
            <person name="Probst A.J."/>
            <person name="Thomas B.C."/>
            <person name="Singh A."/>
            <person name="Wilkins M.J."/>
            <person name="Karaoz U."/>
            <person name="Brodie E.L."/>
            <person name="Williams K.H."/>
            <person name="Hubbard S.S."/>
            <person name="Banfield J.F."/>
        </authorList>
    </citation>
    <scope>NUCLEOTIDE SEQUENCE [LARGE SCALE GENOMIC DNA]</scope>
</reference>
<evidence type="ECO:0008006" key="3">
    <source>
        <dbReference type="Google" id="ProtNLM"/>
    </source>
</evidence>
<organism evidence="1 2">
    <name type="scientific">Candidatus Magasanikbacteria bacterium RIFCSPLOWO2_12_FULL_43_12</name>
    <dbReference type="NCBI Taxonomy" id="1798692"/>
    <lineage>
        <taxon>Bacteria</taxon>
        <taxon>Candidatus Magasanikiibacteriota</taxon>
    </lineage>
</organism>
<evidence type="ECO:0000313" key="2">
    <source>
        <dbReference type="Proteomes" id="UP000178347"/>
    </source>
</evidence>
<dbReference type="AlphaFoldDB" id="A0A1F6MRY8"/>